<dbReference type="PANTHER" id="PTHR30251:SF4">
    <property type="entry name" value="SLR1668 PROTEIN"/>
    <property type="match status" value="1"/>
</dbReference>
<evidence type="ECO:0000313" key="2">
    <source>
        <dbReference type="EMBL" id="XAU14992.1"/>
    </source>
</evidence>
<name>A0ABZ3HC99_9BACT</name>
<gene>
    <name evidence="2" type="ORF">WCY31_12220</name>
</gene>
<dbReference type="InterPro" id="IPR050643">
    <property type="entry name" value="Periplasmic_pilus_chap"/>
</dbReference>
<dbReference type="Proteomes" id="UP001447842">
    <property type="component" value="Chromosome"/>
</dbReference>
<dbReference type="InterPro" id="IPR013783">
    <property type="entry name" value="Ig-like_fold"/>
</dbReference>
<dbReference type="RefSeq" id="WP_345972609.1">
    <property type="nucleotide sequence ID" value="NZ_CP147920.1"/>
</dbReference>
<evidence type="ECO:0000259" key="1">
    <source>
        <dbReference type="Pfam" id="PF00345"/>
    </source>
</evidence>
<dbReference type="Pfam" id="PF00345">
    <property type="entry name" value="PapD_N"/>
    <property type="match status" value="1"/>
</dbReference>
<dbReference type="EMBL" id="CP147920">
    <property type="protein sequence ID" value="XAU14992.1"/>
    <property type="molecule type" value="Genomic_DNA"/>
</dbReference>
<dbReference type="InterPro" id="IPR016147">
    <property type="entry name" value="Pili_assmbl_chaperone_N"/>
</dbReference>
<dbReference type="PANTHER" id="PTHR30251">
    <property type="entry name" value="PILUS ASSEMBLY CHAPERONE"/>
    <property type="match status" value="1"/>
</dbReference>
<protein>
    <submittedName>
        <fullName evidence="2">Fimbria/pilus periplasmic chaperone</fullName>
    </submittedName>
</protein>
<accession>A0ABZ3HC99</accession>
<reference evidence="2 3" key="1">
    <citation type="submission" date="2024-03" db="EMBL/GenBank/DDBJ databases">
        <title>Sulfurimonas sp. HSL3-1.</title>
        <authorList>
            <person name="Wang S."/>
        </authorList>
    </citation>
    <scope>NUCLEOTIDE SEQUENCE [LARGE SCALE GENOMIC DNA]</scope>
    <source>
        <strain evidence="2 3">HSL3-1</strain>
    </source>
</reference>
<evidence type="ECO:0000313" key="3">
    <source>
        <dbReference type="Proteomes" id="UP001447842"/>
    </source>
</evidence>
<dbReference type="SUPFAM" id="SSF49354">
    <property type="entry name" value="PapD-like"/>
    <property type="match status" value="1"/>
</dbReference>
<dbReference type="Gene3D" id="2.60.40.10">
    <property type="entry name" value="Immunoglobulins"/>
    <property type="match status" value="1"/>
</dbReference>
<proteinExistence type="predicted"/>
<keyword evidence="3" id="KW-1185">Reference proteome</keyword>
<organism evidence="2 3">
    <name type="scientific">Sulfurimonas diazotrophicus</name>
    <dbReference type="NCBI Taxonomy" id="3131939"/>
    <lineage>
        <taxon>Bacteria</taxon>
        <taxon>Pseudomonadati</taxon>
        <taxon>Campylobacterota</taxon>
        <taxon>Epsilonproteobacteria</taxon>
        <taxon>Campylobacterales</taxon>
        <taxon>Sulfurimonadaceae</taxon>
        <taxon>Sulfurimonas</taxon>
    </lineage>
</organism>
<dbReference type="InterPro" id="IPR008962">
    <property type="entry name" value="PapD-like_sf"/>
</dbReference>
<sequence>MSRALLAALLIGYTSLWAGFQVYPIRVYLDPETPVATVKVTNQSEEKRSFEVETMRWTQDANGSDRYDKDASLLAVPLLFTLEGKASQTVRITDLSPNGKKAQSAYRLFISELPAKHAEETGGLHMLFRVAIPVFITTAASTETLLTLDTIEKSPTTFNCWLRNDSSHFVRISKLYLVTAKGEHGVQVEPAKYLLPGSKASFNFTLDPGFTPSALHIFLEDGQRIELAI</sequence>
<feature type="domain" description="Pili assembly chaperone N-terminal" evidence="1">
    <location>
        <begin position="19"/>
        <end position="136"/>
    </location>
</feature>